<dbReference type="PROSITE" id="PS51098">
    <property type="entry name" value="PTS_EIIB_TYPE_1"/>
    <property type="match status" value="1"/>
</dbReference>
<feature type="transmembrane region" description="Helical" evidence="12">
    <location>
        <begin position="12"/>
        <end position="32"/>
    </location>
</feature>
<proteinExistence type="predicted"/>
<dbReference type="Proteomes" id="UP000190409">
    <property type="component" value="Unassembled WGS sequence"/>
</dbReference>
<dbReference type="Pfam" id="PF02378">
    <property type="entry name" value="PTS_EIIC"/>
    <property type="match status" value="1"/>
</dbReference>
<dbReference type="GO" id="GO:0090563">
    <property type="term" value="F:protein-phosphocysteine-sugar phosphotransferase activity"/>
    <property type="evidence" value="ECO:0007669"/>
    <property type="project" value="TreeGrafter"/>
</dbReference>
<dbReference type="SUPFAM" id="SSF55604">
    <property type="entry name" value="Glucose permease domain IIB"/>
    <property type="match status" value="1"/>
</dbReference>
<accession>A0A1S8KQ06</accession>
<evidence type="ECO:0000313" key="15">
    <source>
        <dbReference type="EMBL" id="OOL81631.1"/>
    </source>
</evidence>
<comment type="caution">
    <text evidence="15">The sequence shown here is derived from an EMBL/GenBank/DDBJ whole genome shotgun (WGS) entry which is preliminary data.</text>
</comment>
<feature type="domain" description="PTS EIIB type-1" evidence="13">
    <location>
        <begin position="450"/>
        <end position="529"/>
    </location>
</feature>
<name>A0A1S8KQ06_9LACT</name>
<evidence type="ECO:0000256" key="12">
    <source>
        <dbReference type="SAM" id="Phobius"/>
    </source>
</evidence>
<sequence>MMQKIQRFGGAMITPVLLFAFNGIMLALSMAFQNEDILGAIAAEGTFWRDFWGVIEQGGWVVFTQLEILFVIGLPIGLAKKAAARASLAAFTVYMIWNTFINAIMSTWDFGIDISDVEAIGVKTIGGVATLDTNLIGAILISAFVVWLHNRFYDTELPDWLGIFSGTSFVVILGFFSALPLAYLTAVIWPPIQGVIASLQDVMASSGTIGVGIYVFLEKILIPTGLHHFIYQPFEFGPAIVEGGLQRYWFENLPEIAAHTGTLRSIIPAGGFLFQNAAKLFYPVGIGAAFLATSKPEKRRTVMALIVPTALTAMLTGITEPFEFTFLFLAPQLFFVHALLSASLAMTIYSLGVAGHIGGGLIAHISGFVIPLINNHLNSILIYWGVGLVFVAIYFFIFRWAILKFDIKTPGREDDDQDVKMFSKQDYKDKKASSSAAASSGSSSGGNAAEQKATGFLEAMGGPDNIADINNCTTRLRISVKDPDKLADDATFKSHGAHGVVRNGQAIQVIVGLDVPKVRDAFESRVNND</sequence>
<reference evidence="15 16" key="1">
    <citation type="submission" date="2017-01" db="EMBL/GenBank/DDBJ databases">
        <title>Complete Genome Sequence of Dolosigranulum pigrum isolated from a Patient with interstitial lung disease.</title>
        <authorList>
            <person name="Mukhopadhyay R."/>
            <person name="Joaquin J."/>
            <person name="Hogue R."/>
            <person name="Fitzgerald S."/>
            <person name="Jospin G."/>
            <person name="Eisen J.A."/>
            <person name="Chaturvedi V."/>
        </authorList>
    </citation>
    <scope>NUCLEOTIDE SEQUENCE [LARGE SCALE GENOMIC DNA]</scope>
    <source>
        <strain evidence="15 16">15S00348</strain>
    </source>
</reference>
<feature type="transmembrane region" description="Helical" evidence="12">
    <location>
        <begin position="324"/>
        <end position="346"/>
    </location>
</feature>
<dbReference type="CDD" id="cd00212">
    <property type="entry name" value="PTS_IIB_glc"/>
    <property type="match status" value="1"/>
</dbReference>
<feature type="transmembrane region" description="Helical" evidence="12">
    <location>
        <begin position="125"/>
        <end position="148"/>
    </location>
</feature>
<evidence type="ECO:0000256" key="9">
    <source>
        <dbReference type="ARBA" id="ARBA00022989"/>
    </source>
</evidence>
<keyword evidence="6" id="KW-0598">Phosphotransferase system</keyword>
<dbReference type="PROSITE" id="PS51103">
    <property type="entry name" value="PTS_EIIC_TYPE_1"/>
    <property type="match status" value="1"/>
</dbReference>
<feature type="transmembrane region" description="Helical" evidence="12">
    <location>
        <begin position="353"/>
        <end position="374"/>
    </location>
</feature>
<protein>
    <submittedName>
        <fullName evidence="15">Alpha-glucoside-specific phosphotransferase enzyme IIB component</fullName>
    </submittedName>
</protein>
<keyword evidence="5 15" id="KW-0808">Transferase</keyword>
<feature type="active site" description="Phosphocysteine intermediate; for EIIB activity" evidence="11">
    <location>
        <position position="472"/>
    </location>
</feature>
<gene>
    <name evidence="15" type="ORF">BWX42_07955</name>
</gene>
<dbReference type="AlphaFoldDB" id="A0A1S8KQ06"/>
<evidence type="ECO:0000256" key="10">
    <source>
        <dbReference type="ARBA" id="ARBA00023136"/>
    </source>
</evidence>
<organism evidence="15 16">
    <name type="scientific">Dolosigranulum pigrum</name>
    <dbReference type="NCBI Taxonomy" id="29394"/>
    <lineage>
        <taxon>Bacteria</taxon>
        <taxon>Bacillati</taxon>
        <taxon>Bacillota</taxon>
        <taxon>Bacilli</taxon>
        <taxon>Lactobacillales</taxon>
        <taxon>Carnobacteriaceae</taxon>
        <taxon>Dolosigranulum</taxon>
    </lineage>
</organism>
<dbReference type="InterPro" id="IPR003352">
    <property type="entry name" value="PTS_EIIC"/>
</dbReference>
<evidence type="ECO:0000256" key="6">
    <source>
        <dbReference type="ARBA" id="ARBA00022683"/>
    </source>
</evidence>
<keyword evidence="3" id="KW-1003">Cell membrane</keyword>
<comment type="subcellular location">
    <subcellularLocation>
        <location evidence="1">Cell membrane</location>
        <topology evidence="1">Multi-pass membrane protein</topology>
    </subcellularLocation>
</comment>
<feature type="transmembrane region" description="Helical" evidence="12">
    <location>
        <begin position="301"/>
        <end position="318"/>
    </location>
</feature>
<feature type="transmembrane region" description="Helical" evidence="12">
    <location>
        <begin position="380"/>
        <end position="402"/>
    </location>
</feature>
<dbReference type="GO" id="GO:0008982">
    <property type="term" value="F:protein-N(PI)-phosphohistidine-sugar phosphotransferase activity"/>
    <property type="evidence" value="ECO:0007669"/>
    <property type="project" value="InterPro"/>
</dbReference>
<evidence type="ECO:0000256" key="8">
    <source>
        <dbReference type="ARBA" id="ARBA00022777"/>
    </source>
</evidence>
<evidence type="ECO:0000256" key="7">
    <source>
        <dbReference type="ARBA" id="ARBA00022692"/>
    </source>
</evidence>
<dbReference type="InterPro" id="IPR036878">
    <property type="entry name" value="Glu_permease_IIB"/>
</dbReference>
<dbReference type="GO" id="GO:0005886">
    <property type="term" value="C:plasma membrane"/>
    <property type="evidence" value="ECO:0007669"/>
    <property type="project" value="UniProtKB-SubCell"/>
</dbReference>
<evidence type="ECO:0000256" key="3">
    <source>
        <dbReference type="ARBA" id="ARBA00022475"/>
    </source>
</evidence>
<dbReference type="InterPro" id="IPR001996">
    <property type="entry name" value="PTS_IIB_1"/>
</dbReference>
<evidence type="ECO:0000259" key="13">
    <source>
        <dbReference type="PROSITE" id="PS51098"/>
    </source>
</evidence>
<dbReference type="GO" id="GO:0016301">
    <property type="term" value="F:kinase activity"/>
    <property type="evidence" value="ECO:0007669"/>
    <property type="project" value="UniProtKB-KW"/>
</dbReference>
<dbReference type="Pfam" id="PF00367">
    <property type="entry name" value="PTS_EIIB"/>
    <property type="match status" value="1"/>
</dbReference>
<dbReference type="NCBIfam" id="TIGR02005">
    <property type="entry name" value="PTS-IIBC-alpha"/>
    <property type="match status" value="1"/>
</dbReference>
<dbReference type="PANTHER" id="PTHR30009:SF12">
    <property type="entry name" value="PHOSPHOTRANSFERASE IIC COMPONENT GLVC"/>
    <property type="match status" value="1"/>
</dbReference>
<dbReference type="NCBIfam" id="TIGR00826">
    <property type="entry name" value="EIIB_glc"/>
    <property type="match status" value="1"/>
</dbReference>
<dbReference type="PANTHER" id="PTHR30009">
    <property type="entry name" value="CYTOCHROME C-TYPE SYNTHESIS PROTEIN AND PTS TRANSMEMBRANE COMPONENT"/>
    <property type="match status" value="1"/>
</dbReference>
<evidence type="ECO:0000256" key="5">
    <source>
        <dbReference type="ARBA" id="ARBA00022679"/>
    </source>
</evidence>
<dbReference type="InterPro" id="IPR050429">
    <property type="entry name" value="PTS_Glucose_EIICBA"/>
</dbReference>
<dbReference type="PROSITE" id="PS01035">
    <property type="entry name" value="PTS_EIIB_TYPE_1_CYS"/>
    <property type="match status" value="1"/>
</dbReference>
<keyword evidence="8" id="KW-0418">Kinase</keyword>
<feature type="transmembrane region" description="Helical" evidence="12">
    <location>
        <begin position="160"/>
        <end position="183"/>
    </location>
</feature>
<feature type="transmembrane region" description="Helical" evidence="12">
    <location>
        <begin position="195"/>
        <end position="217"/>
    </location>
</feature>
<keyword evidence="4" id="KW-0762">Sugar transport</keyword>
<feature type="transmembrane region" description="Helical" evidence="12">
    <location>
        <begin position="86"/>
        <end position="105"/>
    </location>
</feature>
<evidence type="ECO:0000256" key="1">
    <source>
        <dbReference type="ARBA" id="ARBA00004651"/>
    </source>
</evidence>
<evidence type="ECO:0000256" key="11">
    <source>
        <dbReference type="PROSITE-ProRule" id="PRU00421"/>
    </source>
</evidence>
<dbReference type="EMBL" id="MUYF01000003">
    <property type="protein sequence ID" value="OOL81631.1"/>
    <property type="molecule type" value="Genomic_DNA"/>
</dbReference>
<dbReference type="InterPro" id="IPR018113">
    <property type="entry name" value="PTrfase_EIIB_Cys"/>
</dbReference>
<keyword evidence="7 12" id="KW-0812">Transmembrane</keyword>
<evidence type="ECO:0000256" key="4">
    <source>
        <dbReference type="ARBA" id="ARBA00022597"/>
    </source>
</evidence>
<keyword evidence="10 12" id="KW-0472">Membrane</keyword>
<dbReference type="InterPro" id="IPR010975">
    <property type="entry name" value="PTS_IIBC_a_glc"/>
</dbReference>
<evidence type="ECO:0000256" key="2">
    <source>
        <dbReference type="ARBA" id="ARBA00022448"/>
    </source>
</evidence>
<feature type="transmembrane region" description="Helical" evidence="12">
    <location>
        <begin position="58"/>
        <end position="79"/>
    </location>
</feature>
<feature type="domain" description="PTS EIIC type-1" evidence="14">
    <location>
        <begin position="1"/>
        <end position="414"/>
    </location>
</feature>
<keyword evidence="9 12" id="KW-1133">Transmembrane helix</keyword>
<dbReference type="InterPro" id="IPR013013">
    <property type="entry name" value="PTS_EIIC_1"/>
</dbReference>
<evidence type="ECO:0000259" key="14">
    <source>
        <dbReference type="PROSITE" id="PS51103"/>
    </source>
</evidence>
<keyword evidence="2" id="KW-0813">Transport</keyword>
<dbReference type="GO" id="GO:0009401">
    <property type="term" value="P:phosphoenolpyruvate-dependent sugar phosphotransferase system"/>
    <property type="evidence" value="ECO:0007669"/>
    <property type="project" value="UniProtKB-KW"/>
</dbReference>
<dbReference type="Gene3D" id="3.30.1360.60">
    <property type="entry name" value="Glucose permease domain IIB"/>
    <property type="match status" value="1"/>
</dbReference>
<evidence type="ECO:0000313" key="16">
    <source>
        <dbReference type="Proteomes" id="UP000190409"/>
    </source>
</evidence>